<keyword evidence="2" id="KW-0813">Transport</keyword>
<protein>
    <recommendedName>
        <fullName evidence="10">Cytochrome b561 domain-containing protein</fullName>
    </recommendedName>
</protein>
<evidence type="ECO:0000256" key="2">
    <source>
        <dbReference type="ARBA" id="ARBA00022448"/>
    </source>
</evidence>
<reference evidence="11 12" key="1">
    <citation type="journal article" date="2024" name="Nat. Commun.">
        <title>Phylogenomics reveals the evolutionary origins of lichenization in chlorophyte algae.</title>
        <authorList>
            <person name="Puginier C."/>
            <person name="Libourel C."/>
            <person name="Otte J."/>
            <person name="Skaloud P."/>
            <person name="Haon M."/>
            <person name="Grisel S."/>
            <person name="Petersen M."/>
            <person name="Berrin J.G."/>
            <person name="Delaux P.M."/>
            <person name="Dal Grande F."/>
            <person name="Keller J."/>
        </authorList>
    </citation>
    <scope>NUCLEOTIDE SEQUENCE [LARGE SCALE GENOMIC DNA]</scope>
    <source>
        <strain evidence="11 12">SAG 216-7</strain>
    </source>
</reference>
<dbReference type="Pfam" id="PF03188">
    <property type="entry name" value="Cytochrom_B561"/>
    <property type="match status" value="1"/>
</dbReference>
<feature type="transmembrane region" description="Helical" evidence="8">
    <location>
        <begin position="230"/>
        <end position="249"/>
    </location>
</feature>
<comment type="subcellular location">
    <subcellularLocation>
        <location evidence="1">Membrane</location>
    </subcellularLocation>
</comment>
<proteinExistence type="predicted"/>
<dbReference type="Gene3D" id="1.20.120.1770">
    <property type="match status" value="1"/>
</dbReference>
<evidence type="ECO:0000256" key="6">
    <source>
        <dbReference type="ARBA" id="ARBA00023136"/>
    </source>
</evidence>
<feature type="compositionally biased region" description="Basic and acidic residues" evidence="7">
    <location>
        <begin position="306"/>
        <end position="322"/>
    </location>
</feature>
<evidence type="ECO:0000256" key="7">
    <source>
        <dbReference type="SAM" id="MobiDB-lite"/>
    </source>
</evidence>
<evidence type="ECO:0000313" key="11">
    <source>
        <dbReference type="EMBL" id="KAK9903554.1"/>
    </source>
</evidence>
<keyword evidence="3 8" id="KW-0812">Transmembrane</keyword>
<feature type="chain" id="PRO_5046812759" description="Cytochrome b561 domain-containing protein" evidence="9">
    <location>
        <begin position="31"/>
        <end position="322"/>
    </location>
</feature>
<feature type="domain" description="Cytochrome b561" evidence="10">
    <location>
        <begin position="54"/>
        <end position="254"/>
    </location>
</feature>
<feature type="transmembrane region" description="Helical" evidence="8">
    <location>
        <begin position="128"/>
        <end position="150"/>
    </location>
</feature>
<dbReference type="EMBL" id="JALJOT010000014">
    <property type="protein sequence ID" value="KAK9903554.1"/>
    <property type="molecule type" value="Genomic_DNA"/>
</dbReference>
<keyword evidence="4" id="KW-0249">Electron transport</keyword>
<evidence type="ECO:0000256" key="9">
    <source>
        <dbReference type="SAM" id="SignalP"/>
    </source>
</evidence>
<keyword evidence="9" id="KW-0732">Signal</keyword>
<feature type="region of interest" description="Disordered" evidence="7">
    <location>
        <begin position="284"/>
        <end position="322"/>
    </location>
</feature>
<feature type="transmembrane region" description="Helical" evidence="8">
    <location>
        <begin position="96"/>
        <end position="116"/>
    </location>
</feature>
<gene>
    <name evidence="11" type="ORF">WJX75_008736</name>
</gene>
<dbReference type="PROSITE" id="PS50939">
    <property type="entry name" value="CYTOCHROME_B561"/>
    <property type="match status" value="1"/>
</dbReference>
<evidence type="ECO:0000256" key="5">
    <source>
        <dbReference type="ARBA" id="ARBA00022989"/>
    </source>
</evidence>
<keyword evidence="12" id="KW-1185">Reference proteome</keyword>
<dbReference type="InterPro" id="IPR006593">
    <property type="entry name" value="Cyt_b561/ferric_Rdtase_TM"/>
</dbReference>
<keyword evidence="6 8" id="KW-0472">Membrane</keyword>
<feature type="transmembrane region" description="Helical" evidence="8">
    <location>
        <begin position="206"/>
        <end position="224"/>
    </location>
</feature>
<comment type="caution">
    <text evidence="11">The sequence shown here is derived from an EMBL/GenBank/DDBJ whole genome shotgun (WGS) entry which is preliminary data.</text>
</comment>
<keyword evidence="5 8" id="KW-1133">Transmembrane helix</keyword>
<feature type="transmembrane region" description="Helical" evidence="8">
    <location>
        <begin position="162"/>
        <end position="185"/>
    </location>
</feature>
<dbReference type="PANTHER" id="PTHR23130:SF171">
    <property type="entry name" value="OS01G0895300 PROTEIN"/>
    <property type="match status" value="1"/>
</dbReference>
<evidence type="ECO:0000256" key="4">
    <source>
        <dbReference type="ARBA" id="ARBA00022982"/>
    </source>
</evidence>
<organism evidence="11 12">
    <name type="scientific">Coccomyxa subellipsoidea</name>
    <dbReference type="NCBI Taxonomy" id="248742"/>
    <lineage>
        <taxon>Eukaryota</taxon>
        <taxon>Viridiplantae</taxon>
        <taxon>Chlorophyta</taxon>
        <taxon>core chlorophytes</taxon>
        <taxon>Trebouxiophyceae</taxon>
        <taxon>Trebouxiophyceae incertae sedis</taxon>
        <taxon>Coccomyxaceae</taxon>
        <taxon>Coccomyxa</taxon>
    </lineage>
</organism>
<evidence type="ECO:0000313" key="12">
    <source>
        <dbReference type="Proteomes" id="UP001491310"/>
    </source>
</evidence>
<dbReference type="SMART" id="SM00665">
    <property type="entry name" value="B561"/>
    <property type="match status" value="1"/>
</dbReference>
<evidence type="ECO:0000256" key="1">
    <source>
        <dbReference type="ARBA" id="ARBA00004370"/>
    </source>
</evidence>
<name>A0ABR2YFE1_9CHLO</name>
<dbReference type="PANTHER" id="PTHR23130">
    <property type="entry name" value="CYTOCHROME B561 AND DOMON DOMAIN-CONTAINING PROTEIN"/>
    <property type="match status" value="1"/>
</dbReference>
<dbReference type="CDD" id="cd08760">
    <property type="entry name" value="Cyt_b561_FRRS1_like"/>
    <property type="match status" value="1"/>
</dbReference>
<evidence type="ECO:0000259" key="10">
    <source>
        <dbReference type="PROSITE" id="PS50939"/>
    </source>
</evidence>
<dbReference type="Proteomes" id="UP001491310">
    <property type="component" value="Unassembled WGS sequence"/>
</dbReference>
<evidence type="ECO:0000256" key="3">
    <source>
        <dbReference type="ARBA" id="ARBA00022692"/>
    </source>
</evidence>
<evidence type="ECO:0000256" key="8">
    <source>
        <dbReference type="SAM" id="Phobius"/>
    </source>
</evidence>
<accession>A0ABR2YFE1</accession>
<sequence>MAVCVTGARALLFMLLAAPMFMAWMVSASAAPQVSSRHGDIDVPGALSAATSSEARAATVSDRRQLLAEFLGPCTNPKACSKPPDHILFIYEVHGWLMSLAWGVLAPAAIVLAYNFRNVGPTSMWFHAHRILMLLAYLMQLAGVGVIVAVMPEYWDFYSRQVMIHVSVGIMVEALAGMQVLAAMVKRPGQASRYRRAWNVAHTWTGRLLLIMGIALIFDGLLLYHSGKPYQHLFILLSAILFFFFAVAAGKDAYDQTGLPPPAVAEEASVKLHEEAARKLHEIEMPQHNRKTVKQLDSACVSPTRSTDKLADGDSEKGFPLA</sequence>
<feature type="signal peptide" evidence="9">
    <location>
        <begin position="1"/>
        <end position="30"/>
    </location>
</feature>